<reference evidence="13" key="2">
    <citation type="journal article" date="2021" name="PeerJ">
        <title>Extensive microbial diversity within the chicken gut microbiome revealed by metagenomics and culture.</title>
        <authorList>
            <person name="Gilroy R."/>
            <person name="Ravi A."/>
            <person name="Getino M."/>
            <person name="Pursley I."/>
            <person name="Horton D.L."/>
            <person name="Alikhan N.F."/>
            <person name="Baker D."/>
            <person name="Gharbi K."/>
            <person name="Hall N."/>
            <person name="Watson M."/>
            <person name="Adriaenssens E.M."/>
            <person name="Foster-Nyarko E."/>
            <person name="Jarju S."/>
            <person name="Secka A."/>
            <person name="Antonio M."/>
            <person name="Oren A."/>
            <person name="Chaudhuri R.R."/>
            <person name="La Ragione R."/>
            <person name="Hildebrand F."/>
            <person name="Pallen M.J."/>
        </authorList>
    </citation>
    <scope>NUCLEOTIDE SEQUENCE</scope>
    <source>
        <strain evidence="13">3924</strain>
    </source>
</reference>
<name>A0A940DJQ5_9BACT</name>
<dbReference type="PROSITE" id="PS51371">
    <property type="entry name" value="CBS"/>
    <property type="match status" value="2"/>
</dbReference>
<dbReference type="GO" id="GO:0005886">
    <property type="term" value="C:plasma membrane"/>
    <property type="evidence" value="ECO:0007669"/>
    <property type="project" value="UniProtKB-SubCell"/>
</dbReference>
<keyword evidence="6 8" id="KW-0129">CBS domain</keyword>
<dbReference type="SMART" id="SM01091">
    <property type="entry name" value="CorC_HlyC"/>
    <property type="match status" value="1"/>
</dbReference>
<evidence type="ECO:0000256" key="8">
    <source>
        <dbReference type="PROSITE-ProRule" id="PRU00703"/>
    </source>
</evidence>
<evidence type="ECO:0000256" key="1">
    <source>
        <dbReference type="ARBA" id="ARBA00004651"/>
    </source>
</evidence>
<dbReference type="AlphaFoldDB" id="A0A940DJQ5"/>
<proteinExistence type="predicted"/>
<dbReference type="Pfam" id="PF03471">
    <property type="entry name" value="CorC_HlyC"/>
    <property type="match status" value="1"/>
</dbReference>
<keyword evidence="2" id="KW-1003">Cell membrane</keyword>
<feature type="transmembrane region" description="Helical" evidence="10">
    <location>
        <begin position="56"/>
        <end position="74"/>
    </location>
</feature>
<organism evidence="13 14">
    <name type="scientific">Candidatus Aphodosoma intestinipullorum</name>
    <dbReference type="NCBI Taxonomy" id="2840674"/>
    <lineage>
        <taxon>Bacteria</taxon>
        <taxon>Pseudomonadati</taxon>
        <taxon>Bacteroidota</taxon>
        <taxon>Bacteroidia</taxon>
        <taxon>Bacteroidales</taxon>
        <taxon>Candidatus Aphodosoma</taxon>
    </lineage>
</organism>
<dbReference type="InterPro" id="IPR051676">
    <property type="entry name" value="UPF0053_domain"/>
</dbReference>
<dbReference type="Pfam" id="PF00571">
    <property type="entry name" value="CBS"/>
    <property type="match status" value="2"/>
</dbReference>
<evidence type="ECO:0000256" key="7">
    <source>
        <dbReference type="ARBA" id="ARBA00023136"/>
    </source>
</evidence>
<evidence type="ECO:0000256" key="3">
    <source>
        <dbReference type="ARBA" id="ARBA00022692"/>
    </source>
</evidence>
<dbReference type="SUPFAM" id="SSF56176">
    <property type="entry name" value="FAD-binding/transporter-associated domain-like"/>
    <property type="match status" value="1"/>
</dbReference>
<evidence type="ECO:0000256" key="6">
    <source>
        <dbReference type="ARBA" id="ARBA00023122"/>
    </source>
</evidence>
<dbReference type="GO" id="GO:0050660">
    <property type="term" value="F:flavin adenine dinucleotide binding"/>
    <property type="evidence" value="ECO:0007669"/>
    <property type="project" value="InterPro"/>
</dbReference>
<accession>A0A940DJQ5</accession>
<evidence type="ECO:0000256" key="4">
    <source>
        <dbReference type="ARBA" id="ARBA00022737"/>
    </source>
</evidence>
<dbReference type="Gene3D" id="3.30.465.10">
    <property type="match status" value="1"/>
</dbReference>
<comment type="subcellular location">
    <subcellularLocation>
        <location evidence="1">Cell membrane</location>
        <topology evidence="1">Multi-pass membrane protein</topology>
    </subcellularLocation>
</comment>
<dbReference type="Proteomes" id="UP000712007">
    <property type="component" value="Unassembled WGS sequence"/>
</dbReference>
<feature type="transmembrane region" description="Helical" evidence="10">
    <location>
        <begin position="6"/>
        <end position="27"/>
    </location>
</feature>
<evidence type="ECO:0000256" key="10">
    <source>
        <dbReference type="SAM" id="Phobius"/>
    </source>
</evidence>
<evidence type="ECO:0000256" key="9">
    <source>
        <dbReference type="PROSITE-ProRule" id="PRU01193"/>
    </source>
</evidence>
<feature type="transmembrane region" description="Helical" evidence="10">
    <location>
        <begin position="94"/>
        <end position="114"/>
    </location>
</feature>
<dbReference type="InterPro" id="IPR036318">
    <property type="entry name" value="FAD-bd_PCMH-like_sf"/>
</dbReference>
<dbReference type="InterPro" id="IPR000644">
    <property type="entry name" value="CBS_dom"/>
</dbReference>
<dbReference type="InterPro" id="IPR005170">
    <property type="entry name" value="Transptr-assoc_dom"/>
</dbReference>
<feature type="transmembrane region" description="Helical" evidence="10">
    <location>
        <begin position="135"/>
        <end position="154"/>
    </location>
</feature>
<feature type="domain" description="CNNM transmembrane" evidence="12">
    <location>
        <begin position="1"/>
        <end position="195"/>
    </location>
</feature>
<comment type="caution">
    <text evidence="13">The sequence shown here is derived from an EMBL/GenBank/DDBJ whole genome shotgun (WGS) entry which is preliminary data.</text>
</comment>
<dbReference type="Gene3D" id="3.10.580.10">
    <property type="entry name" value="CBS-domain"/>
    <property type="match status" value="1"/>
</dbReference>
<keyword evidence="4" id="KW-0677">Repeat</keyword>
<evidence type="ECO:0000313" key="13">
    <source>
        <dbReference type="EMBL" id="MBO8439691.1"/>
    </source>
</evidence>
<feature type="domain" description="CBS" evidence="11">
    <location>
        <begin position="215"/>
        <end position="276"/>
    </location>
</feature>
<dbReference type="InterPro" id="IPR016169">
    <property type="entry name" value="FAD-bd_PCMH_sub2"/>
</dbReference>
<evidence type="ECO:0000259" key="11">
    <source>
        <dbReference type="PROSITE" id="PS51371"/>
    </source>
</evidence>
<keyword evidence="3 9" id="KW-0812">Transmembrane</keyword>
<gene>
    <name evidence="13" type="ORF">IAC51_03475</name>
</gene>
<reference evidence="13" key="1">
    <citation type="submission" date="2020-10" db="EMBL/GenBank/DDBJ databases">
        <authorList>
            <person name="Gilroy R."/>
        </authorList>
    </citation>
    <scope>NUCLEOTIDE SEQUENCE</scope>
    <source>
        <strain evidence="13">3924</strain>
    </source>
</reference>
<evidence type="ECO:0000259" key="12">
    <source>
        <dbReference type="PROSITE" id="PS51846"/>
    </source>
</evidence>
<dbReference type="Pfam" id="PF01595">
    <property type="entry name" value="CNNM"/>
    <property type="match status" value="1"/>
</dbReference>
<evidence type="ECO:0000256" key="2">
    <source>
        <dbReference type="ARBA" id="ARBA00022475"/>
    </source>
</evidence>
<evidence type="ECO:0000313" key="14">
    <source>
        <dbReference type="Proteomes" id="UP000712007"/>
    </source>
</evidence>
<keyword evidence="5 9" id="KW-1133">Transmembrane helix</keyword>
<dbReference type="SMART" id="SM00116">
    <property type="entry name" value="CBS"/>
    <property type="match status" value="2"/>
</dbReference>
<keyword evidence="7 9" id="KW-0472">Membrane</keyword>
<dbReference type="PANTHER" id="PTHR43099">
    <property type="entry name" value="UPF0053 PROTEIN YRKA"/>
    <property type="match status" value="1"/>
</dbReference>
<feature type="domain" description="CBS" evidence="11">
    <location>
        <begin position="279"/>
        <end position="335"/>
    </location>
</feature>
<protein>
    <submittedName>
        <fullName evidence="13">HlyC/CorC family transporter</fullName>
    </submittedName>
</protein>
<dbReference type="InterPro" id="IPR046342">
    <property type="entry name" value="CBS_dom_sf"/>
</dbReference>
<dbReference type="PROSITE" id="PS51846">
    <property type="entry name" value="CNNM"/>
    <property type="match status" value="1"/>
</dbReference>
<dbReference type="CDD" id="cd04590">
    <property type="entry name" value="CBS_pair_CorC_HlyC_assoc"/>
    <property type="match status" value="1"/>
</dbReference>
<evidence type="ECO:0000256" key="5">
    <source>
        <dbReference type="ARBA" id="ARBA00022989"/>
    </source>
</evidence>
<sequence>MEEIIIIIVLILLNGLFAMSEVALISARKSSLSTDAKKGNKAAKTALKLANEPDRFLSTIQIGITLIGILTGIYSGATLADNFGYILQSWGIPLSIATGLAQTLIVIIVTYLTLIFGELLPKRIGMSMAERMSLAVARPMNILSIIAAPLVWILSKSTALMFRAFGLKENENKVTEEEIKNIIQEGTDGGAVQEVEQDIMERVFHLGDLKVKALMTHRSELISLDISMTKEEILHVLEQDLYQMYPVIDRTLDNIKGVITLKSLVPRLGTDKPIDLPSLISSPLYFPSNMSVYKALEKMKESRVSHALVCDEFGTCQGVISMKDIMRGLVGEIDSVQEEPDIIKRADMDSWLIDGQCPFYDFLEHFGREDLFEQYPYNTIGGLILETLEHIPQSGETLDWDIFHIEVVDMDGARIDKLAVSLRQQPE</sequence>
<dbReference type="EMBL" id="JADIMV010000056">
    <property type="protein sequence ID" value="MBO8439691.1"/>
    <property type="molecule type" value="Genomic_DNA"/>
</dbReference>
<dbReference type="InterPro" id="IPR002550">
    <property type="entry name" value="CNNM"/>
</dbReference>
<dbReference type="SUPFAM" id="SSF54631">
    <property type="entry name" value="CBS-domain pair"/>
    <property type="match status" value="1"/>
</dbReference>
<dbReference type="PANTHER" id="PTHR43099:SF5">
    <property type="entry name" value="HLYC_CORC FAMILY TRANSPORTER"/>
    <property type="match status" value="1"/>
</dbReference>
<dbReference type="InterPro" id="IPR044751">
    <property type="entry name" value="Ion_transp-like_CBS"/>
</dbReference>